<proteinExistence type="predicted"/>
<evidence type="ECO:0000259" key="1">
    <source>
        <dbReference type="Pfam" id="PF13480"/>
    </source>
</evidence>
<protein>
    <submittedName>
        <fullName evidence="2">GNAT family N-acetyltransferase</fullName>
    </submittedName>
</protein>
<evidence type="ECO:0000313" key="3">
    <source>
        <dbReference type="Proteomes" id="UP000266113"/>
    </source>
</evidence>
<keyword evidence="3" id="KW-1185">Reference proteome</keyword>
<organism evidence="2 3">
    <name type="scientific">Candidatus Cryosericum septentrionale</name>
    <dbReference type="NCBI Taxonomy" id="2290913"/>
    <lineage>
        <taxon>Bacteria</taxon>
        <taxon>Pseudomonadati</taxon>
        <taxon>Caldisericota/Cryosericota group</taxon>
        <taxon>Candidatus Cryosericota</taxon>
        <taxon>Candidatus Cryosericia</taxon>
        <taxon>Candidatus Cryosericales</taxon>
        <taxon>Candidatus Cryosericaceae</taxon>
        <taxon>Candidatus Cryosericum</taxon>
    </lineage>
</organism>
<dbReference type="InterPro" id="IPR050644">
    <property type="entry name" value="PG_Glycine_Bridge_Synth"/>
</dbReference>
<dbReference type="Pfam" id="PF13480">
    <property type="entry name" value="Acetyltransf_6"/>
    <property type="match status" value="1"/>
</dbReference>
<gene>
    <name evidence="2" type="ORF">SMC1_08820</name>
</gene>
<accession>A0A398DK07</accession>
<name>A0A398DK07_9BACT</name>
<comment type="caution">
    <text evidence="2">The sequence shown here is derived from an EMBL/GenBank/DDBJ whole genome shotgun (WGS) entry which is preliminary data.</text>
</comment>
<keyword evidence="2" id="KW-0808">Transferase</keyword>
<dbReference type="InterPro" id="IPR038740">
    <property type="entry name" value="BioF2-like_GNAT_dom"/>
</dbReference>
<reference evidence="2 3" key="1">
    <citation type="submission" date="2018-09" db="EMBL/GenBank/DDBJ databases">
        <title>Discovery and Ecogenomic Context for Candidatus Cryosericales, a Global Caldiserica Order Active in Thawing Permafrost.</title>
        <authorList>
            <person name="Martinez M.A."/>
            <person name="Woodcroft B.J."/>
            <person name="Ignacio Espinoza J.C."/>
            <person name="Zayed A."/>
            <person name="Singleton C.M."/>
            <person name="Boyd J."/>
            <person name="Li Y.-F."/>
            <person name="Purvine S."/>
            <person name="Maughan H."/>
            <person name="Hodgkins S.B."/>
            <person name="Anderson D."/>
            <person name="Sederholm M."/>
            <person name="Temperton B."/>
            <person name="Saleska S.R."/>
            <person name="Tyson G.W."/>
            <person name="Rich V.I."/>
        </authorList>
    </citation>
    <scope>NUCLEOTIDE SEQUENCE [LARGE SCALE GENOMIC DNA]</scope>
    <source>
        <strain evidence="2 3">SMC1</strain>
    </source>
</reference>
<dbReference type="EMBL" id="QXIY01000040">
    <property type="protein sequence ID" value="RIE16006.1"/>
    <property type="molecule type" value="Genomic_DNA"/>
</dbReference>
<dbReference type="SUPFAM" id="SSF55729">
    <property type="entry name" value="Acyl-CoA N-acyltransferases (Nat)"/>
    <property type="match status" value="1"/>
</dbReference>
<dbReference type="Gene3D" id="3.40.630.30">
    <property type="match status" value="1"/>
</dbReference>
<feature type="domain" description="BioF2-like acetyltransferase" evidence="1">
    <location>
        <begin position="159"/>
        <end position="289"/>
    </location>
</feature>
<dbReference type="GO" id="GO:0016740">
    <property type="term" value="F:transferase activity"/>
    <property type="evidence" value="ECO:0007669"/>
    <property type="project" value="UniProtKB-KW"/>
</dbReference>
<sequence>MTNLTVRELKQAEWDRWDDWLALQPWGSPFSAAWWLDANCRAFGGHPLLLGVFDGEQLVGGVALRITDVGPVHVVRTYVFYNPIVIAVGSAQSRQKVLATLLEDMARRRLVVPSLACTTDMVDLRQAVWHHWNLMASWTVVTALRTWTLDDVSRGELTKMRKAQRAEVTARVEPPDADVLYDFVQESMSRRGIEESLSREQLRILIEAAGAHGMQVVVRDVDGTPSSTLFLMFHGTRAAYGIWAGTSAIGLTKGAAVAMYVFILKELQARGYEYLDWGGASLPGVSDFKLEFGGTLTTRLAISREPLWYKAARLVHVCLLWLKRVLRRH</sequence>
<dbReference type="AlphaFoldDB" id="A0A398DK07"/>
<evidence type="ECO:0000313" key="2">
    <source>
        <dbReference type="EMBL" id="RIE16006.1"/>
    </source>
</evidence>
<dbReference type="OrthoDB" id="9773932at2"/>
<dbReference type="InterPro" id="IPR016181">
    <property type="entry name" value="Acyl_CoA_acyltransferase"/>
</dbReference>
<dbReference type="PANTHER" id="PTHR36174">
    <property type="entry name" value="LIPID II:GLYCINE GLYCYLTRANSFERASE"/>
    <property type="match status" value="1"/>
</dbReference>
<dbReference type="RefSeq" id="WP_119086407.1">
    <property type="nucleotide sequence ID" value="NZ_QXIY01000040.1"/>
</dbReference>
<dbReference type="PANTHER" id="PTHR36174:SF1">
    <property type="entry name" value="LIPID II:GLYCINE GLYCYLTRANSFERASE"/>
    <property type="match status" value="1"/>
</dbReference>
<dbReference type="Proteomes" id="UP000266113">
    <property type="component" value="Unassembled WGS sequence"/>
</dbReference>